<dbReference type="GO" id="GO:0032259">
    <property type="term" value="P:methylation"/>
    <property type="evidence" value="ECO:0007669"/>
    <property type="project" value="UniProtKB-KW"/>
</dbReference>
<organism evidence="2 3">
    <name type="scientific">Glycomyces artemisiae</name>
    <dbReference type="NCBI Taxonomy" id="1076443"/>
    <lineage>
        <taxon>Bacteria</taxon>
        <taxon>Bacillati</taxon>
        <taxon>Actinomycetota</taxon>
        <taxon>Actinomycetes</taxon>
        <taxon>Glycomycetales</taxon>
        <taxon>Glycomycetaceae</taxon>
        <taxon>Glycomyces</taxon>
    </lineage>
</organism>
<dbReference type="EMBL" id="JABFXE010000854">
    <property type="protein sequence ID" value="NUQ90824.1"/>
    <property type="molecule type" value="Genomic_DNA"/>
</dbReference>
<feature type="domain" description="Methyltransferase type 11" evidence="1">
    <location>
        <begin position="50"/>
        <end position="137"/>
    </location>
</feature>
<dbReference type="AlphaFoldDB" id="A0A850CFF4"/>
<sequence length="186" mass="20323">MVVDVERTMENYRDAGNLKTRISIYQYRREAFDPVEHAAGLLPRGLDLILDVGAGFGRYTRRLREDRPEATVVAVDKAPGMLAEVPEPAMVADAQAIPYPDGGVDGVLALHMLYHVPDVAKAVAEFRRILKPGGVLLAATNAADDMGALYDLWRKAIETLPEADRYDPRGPLPNFDSANAPALLKA</sequence>
<dbReference type="CDD" id="cd02440">
    <property type="entry name" value="AdoMet_MTases"/>
    <property type="match status" value="1"/>
</dbReference>
<keyword evidence="2" id="KW-0808">Transferase</keyword>
<dbReference type="Pfam" id="PF08241">
    <property type="entry name" value="Methyltransf_11"/>
    <property type="match status" value="1"/>
</dbReference>
<gene>
    <name evidence="2" type="ORF">HOQ43_20460</name>
</gene>
<dbReference type="InterPro" id="IPR029063">
    <property type="entry name" value="SAM-dependent_MTases_sf"/>
</dbReference>
<dbReference type="Proteomes" id="UP000574690">
    <property type="component" value="Unassembled WGS sequence"/>
</dbReference>
<comment type="caution">
    <text evidence="2">The sequence shown here is derived from an EMBL/GenBank/DDBJ whole genome shotgun (WGS) entry which is preliminary data.</text>
</comment>
<evidence type="ECO:0000259" key="1">
    <source>
        <dbReference type="Pfam" id="PF08241"/>
    </source>
</evidence>
<evidence type="ECO:0000313" key="2">
    <source>
        <dbReference type="EMBL" id="NUQ90824.1"/>
    </source>
</evidence>
<dbReference type="PANTHER" id="PTHR43591:SF24">
    <property type="entry name" value="2-METHOXY-6-POLYPRENYL-1,4-BENZOQUINOL METHYLASE, MITOCHONDRIAL"/>
    <property type="match status" value="1"/>
</dbReference>
<evidence type="ECO:0000313" key="3">
    <source>
        <dbReference type="Proteomes" id="UP000574690"/>
    </source>
</evidence>
<dbReference type="GO" id="GO:0008757">
    <property type="term" value="F:S-adenosylmethionine-dependent methyltransferase activity"/>
    <property type="evidence" value="ECO:0007669"/>
    <property type="project" value="InterPro"/>
</dbReference>
<proteinExistence type="predicted"/>
<name>A0A850CFF4_9ACTN</name>
<dbReference type="PANTHER" id="PTHR43591">
    <property type="entry name" value="METHYLTRANSFERASE"/>
    <property type="match status" value="1"/>
</dbReference>
<accession>A0A850CFF4</accession>
<dbReference type="SUPFAM" id="SSF53335">
    <property type="entry name" value="S-adenosyl-L-methionine-dependent methyltransferases"/>
    <property type="match status" value="1"/>
</dbReference>
<reference evidence="2 3" key="1">
    <citation type="submission" date="2020-05" db="EMBL/GenBank/DDBJ databases">
        <title>DNA-SIP metagenomic assembled genomes.</title>
        <authorList>
            <person name="Yu J."/>
        </authorList>
    </citation>
    <scope>NUCLEOTIDE SEQUENCE [LARGE SCALE GENOMIC DNA]</scope>
    <source>
        <strain evidence="2">Bin5.27</strain>
    </source>
</reference>
<protein>
    <submittedName>
        <fullName evidence="2">Class I SAM-dependent methyltransferase</fullName>
    </submittedName>
</protein>
<keyword evidence="2" id="KW-0489">Methyltransferase</keyword>
<feature type="non-terminal residue" evidence="2">
    <location>
        <position position="186"/>
    </location>
</feature>
<dbReference type="Gene3D" id="3.40.50.150">
    <property type="entry name" value="Vaccinia Virus protein VP39"/>
    <property type="match status" value="1"/>
</dbReference>
<dbReference type="InterPro" id="IPR013216">
    <property type="entry name" value="Methyltransf_11"/>
</dbReference>